<dbReference type="AlphaFoldDB" id="A0A0T5VWE3"/>
<dbReference type="EMBL" id="LMZQ01000002">
    <property type="protein sequence ID" value="KRT17525.1"/>
    <property type="molecule type" value="Genomic_DNA"/>
</dbReference>
<proteinExistence type="predicted"/>
<keyword evidence="1" id="KW-0732">Signal</keyword>
<feature type="signal peptide" evidence="1">
    <location>
        <begin position="1"/>
        <end position="22"/>
    </location>
</feature>
<keyword evidence="3" id="KW-1185">Reference proteome</keyword>
<dbReference type="STRING" id="687842.ASU31_03000"/>
<name>A0A0T5VWE3_9SPHI</name>
<protein>
    <submittedName>
        <fullName evidence="2">Uncharacterized protein</fullName>
    </submittedName>
</protein>
<accession>A0A0T5VWE3</accession>
<feature type="chain" id="PRO_5006665807" evidence="1">
    <location>
        <begin position="23"/>
        <end position="223"/>
    </location>
</feature>
<reference evidence="2 3" key="1">
    <citation type="submission" date="2015-11" db="EMBL/GenBank/DDBJ databases">
        <title>Sequence of Pedobacter ginsenosidimutans.</title>
        <authorList>
            <person name="Carson E."/>
            <person name="Keyser V."/>
            <person name="Newman J."/>
            <person name="Miller J."/>
        </authorList>
    </citation>
    <scope>NUCLEOTIDE SEQUENCE [LARGE SCALE GENOMIC DNA]</scope>
    <source>
        <strain evidence="2 3">KACC 14530</strain>
    </source>
</reference>
<dbReference type="RefSeq" id="WP_057930920.1">
    <property type="nucleotide sequence ID" value="NZ_LMZQ01000002.1"/>
</dbReference>
<evidence type="ECO:0000313" key="3">
    <source>
        <dbReference type="Proteomes" id="UP000051950"/>
    </source>
</evidence>
<dbReference type="Proteomes" id="UP000051950">
    <property type="component" value="Unassembled WGS sequence"/>
</dbReference>
<evidence type="ECO:0000256" key="1">
    <source>
        <dbReference type="SAM" id="SignalP"/>
    </source>
</evidence>
<comment type="caution">
    <text evidence="2">The sequence shown here is derived from an EMBL/GenBank/DDBJ whole genome shotgun (WGS) entry which is preliminary data.</text>
</comment>
<gene>
    <name evidence="2" type="ORF">ASU31_03000</name>
</gene>
<evidence type="ECO:0000313" key="2">
    <source>
        <dbReference type="EMBL" id="KRT17525.1"/>
    </source>
</evidence>
<sequence length="223" mass="25604">MINKLKLLILFTIYLAPFAKLRAQIVQDVTGRPLIPNKYAEVKGDIYFNENWSKGYVKSAGGKKNDGYLLKYDEVEDVPVYLLKEEVYTFVDGITEFGLLDSQGMPAVFRCGFRPGSKTTGKSYFQVIYDGDIKFLKKNIKNIIEDREYNAATITKKITTSPLYFLIDSSQNIIQVKREAKSIINVLTKKEELSSYIKENKLDLKKDLDLIKFLTFYSSIVKE</sequence>
<dbReference type="OrthoDB" id="680837at2"/>
<organism evidence="2 3">
    <name type="scientific">Pedobacter ginsenosidimutans</name>
    <dbReference type="NCBI Taxonomy" id="687842"/>
    <lineage>
        <taxon>Bacteria</taxon>
        <taxon>Pseudomonadati</taxon>
        <taxon>Bacteroidota</taxon>
        <taxon>Sphingobacteriia</taxon>
        <taxon>Sphingobacteriales</taxon>
        <taxon>Sphingobacteriaceae</taxon>
        <taxon>Pedobacter</taxon>
    </lineage>
</organism>